<accession>A0A8I6RYN5</accession>
<dbReference type="PANTHER" id="PTHR12461">
    <property type="entry name" value="HYPOXIA-INDUCIBLE FACTOR 1 ALPHA INHIBITOR-RELATED"/>
    <property type="match status" value="1"/>
</dbReference>
<dbReference type="InterPro" id="IPR014710">
    <property type="entry name" value="RmlC-like_jellyroll"/>
</dbReference>
<organism evidence="5 6">
    <name type="scientific">Cimex lectularius</name>
    <name type="common">Bed bug</name>
    <name type="synonym">Acanthia lectularia</name>
    <dbReference type="NCBI Taxonomy" id="79782"/>
    <lineage>
        <taxon>Eukaryota</taxon>
        <taxon>Metazoa</taxon>
        <taxon>Ecdysozoa</taxon>
        <taxon>Arthropoda</taxon>
        <taxon>Hexapoda</taxon>
        <taxon>Insecta</taxon>
        <taxon>Pterygota</taxon>
        <taxon>Neoptera</taxon>
        <taxon>Paraneoptera</taxon>
        <taxon>Hemiptera</taxon>
        <taxon>Heteroptera</taxon>
        <taxon>Panheteroptera</taxon>
        <taxon>Cimicomorpha</taxon>
        <taxon>Cimicidae</taxon>
        <taxon>Cimex</taxon>
    </lineage>
</organism>
<comment type="function">
    <text evidence="3">May play a role in cellular stress response.</text>
</comment>
<dbReference type="GeneID" id="106669258"/>
<dbReference type="RefSeq" id="XP_014254081.1">
    <property type="nucleotide sequence ID" value="XM_014398595.2"/>
</dbReference>
<dbReference type="AlphaFoldDB" id="A0A8I6RYN5"/>
<comment type="subcellular location">
    <subcellularLocation>
        <location evidence="1">Cytoplasm</location>
    </subcellularLocation>
</comment>
<dbReference type="CTD" id="79663"/>
<dbReference type="PROSITE" id="PS51184">
    <property type="entry name" value="JMJC"/>
    <property type="match status" value="1"/>
</dbReference>
<dbReference type="SUPFAM" id="SSF51197">
    <property type="entry name" value="Clavaminate synthase-like"/>
    <property type="match status" value="1"/>
</dbReference>
<evidence type="ECO:0000313" key="6">
    <source>
        <dbReference type="Proteomes" id="UP000494040"/>
    </source>
</evidence>
<evidence type="ECO:0000256" key="3">
    <source>
        <dbReference type="ARBA" id="ARBA00037342"/>
    </source>
</evidence>
<evidence type="ECO:0000256" key="1">
    <source>
        <dbReference type="ARBA" id="ARBA00004496"/>
    </source>
</evidence>
<name>A0A8I6RYN5_CIMLE</name>
<dbReference type="PANTHER" id="PTHR12461:SF43">
    <property type="entry name" value="HSPB1-ASSOCIATED PROTEIN 1"/>
    <property type="match status" value="1"/>
</dbReference>
<evidence type="ECO:0000256" key="2">
    <source>
        <dbReference type="ARBA" id="ARBA00022490"/>
    </source>
</evidence>
<protein>
    <recommendedName>
        <fullName evidence="4">JmjC domain-containing protein</fullName>
    </recommendedName>
</protein>
<keyword evidence="6" id="KW-1185">Reference proteome</keyword>
<feature type="domain" description="JmjC" evidence="4">
    <location>
        <begin position="84"/>
        <end position="246"/>
    </location>
</feature>
<evidence type="ECO:0000313" key="5">
    <source>
        <dbReference type="EnsemblMetazoa" id="XP_014254081.1"/>
    </source>
</evidence>
<dbReference type="GO" id="GO:0005737">
    <property type="term" value="C:cytoplasm"/>
    <property type="evidence" value="ECO:0007669"/>
    <property type="project" value="UniProtKB-SubCell"/>
</dbReference>
<evidence type="ECO:0000259" key="4">
    <source>
        <dbReference type="PROSITE" id="PS51184"/>
    </source>
</evidence>
<dbReference type="KEGG" id="clec:106669258"/>
<dbReference type="Gene3D" id="2.60.120.10">
    <property type="entry name" value="Jelly Rolls"/>
    <property type="match status" value="1"/>
</dbReference>
<proteinExistence type="predicted"/>
<reference evidence="5" key="1">
    <citation type="submission" date="2022-01" db="UniProtKB">
        <authorList>
            <consortium name="EnsemblMetazoa"/>
        </authorList>
    </citation>
    <scope>IDENTIFICATION</scope>
</reference>
<dbReference type="InterPro" id="IPR003347">
    <property type="entry name" value="JmjC_dom"/>
</dbReference>
<dbReference type="CDD" id="cd02208">
    <property type="entry name" value="cupin_RmlC-like"/>
    <property type="match status" value="1"/>
</dbReference>
<dbReference type="Proteomes" id="UP000494040">
    <property type="component" value="Unassembled WGS sequence"/>
</dbReference>
<dbReference type="Pfam" id="PF13621">
    <property type="entry name" value="Cupin_8"/>
    <property type="match status" value="1"/>
</dbReference>
<dbReference type="EnsemblMetazoa" id="XM_014398595.2">
    <property type="protein sequence ID" value="XP_014254081.1"/>
    <property type="gene ID" value="LOC106669258"/>
</dbReference>
<dbReference type="OMA" id="PQWERKR"/>
<dbReference type="SMART" id="SM00558">
    <property type="entry name" value="JmjC"/>
    <property type="match status" value="1"/>
</dbReference>
<sequence>MIKEDILSWDEPLIFKGACNNWQVVKWKEKEWRNFLGKGELTYPLRKGSFECSSEPQWERKCAEEKMTMSNFLSLFFKPEEKANKNWFYFDYKHIAQWFEKNIEQLDFSWACVGYPERTAKDSTLWIGTEGAHTPCHIDTYGCNFVAQLYGRKTWLLFNPSEIGRLRPTRVPYEESSIYSDFNFFCTCNEFPNINEGKIITLEPGDVLYVPKRWWHFVQNESPAISVNSWIPLDSDNKSRVEESLVKLFISNLTKNMDEENIKTVLNPNEDDLTDFTFNYSLEELNYCLQDAGETSKLTKSNASCLNQFTIRSRKKEEIQNLFKSKCLKQNELKDAVEKDTIGCKEIINAFCHPDVISLVFKQIKGT</sequence>
<dbReference type="InterPro" id="IPR041667">
    <property type="entry name" value="Cupin_8"/>
</dbReference>
<dbReference type="OrthoDB" id="438164at2759"/>
<keyword evidence="2" id="KW-0963">Cytoplasm</keyword>